<dbReference type="GO" id="GO:0015679">
    <property type="term" value="P:plasma membrane copper ion transport"/>
    <property type="evidence" value="ECO:0007669"/>
    <property type="project" value="TreeGrafter"/>
</dbReference>
<dbReference type="STRING" id="123214.PERMA_0853"/>
<gene>
    <name evidence="6" type="ordered locus">PERMA_0853</name>
</gene>
<dbReference type="Pfam" id="PF25954">
    <property type="entry name" value="Beta-barrel_RND_2"/>
    <property type="match status" value="1"/>
</dbReference>
<evidence type="ECO:0000313" key="6">
    <source>
        <dbReference type="EMBL" id="ACO03517.1"/>
    </source>
</evidence>
<keyword evidence="7" id="KW-1185">Reference proteome</keyword>
<protein>
    <submittedName>
        <fullName evidence="6">Chemiosmotic efflux system B protein B</fullName>
    </submittedName>
</protein>
<keyword evidence="2" id="KW-0813">Transport</keyword>
<dbReference type="FunFam" id="2.40.30.170:FF:000010">
    <property type="entry name" value="Efflux RND transporter periplasmic adaptor subunit"/>
    <property type="match status" value="1"/>
</dbReference>
<dbReference type="Pfam" id="PF25975">
    <property type="entry name" value="CzcB_C"/>
    <property type="match status" value="1"/>
</dbReference>
<dbReference type="InterPro" id="IPR058792">
    <property type="entry name" value="Beta-barrel_RND_2"/>
</dbReference>
<dbReference type="PaxDb" id="123214-PERMA_0853"/>
<dbReference type="GO" id="GO:0022857">
    <property type="term" value="F:transmembrane transporter activity"/>
    <property type="evidence" value="ECO:0007669"/>
    <property type="project" value="InterPro"/>
</dbReference>
<reference evidence="6 7" key="1">
    <citation type="journal article" date="2009" name="J. Bacteriol.">
        <title>Complete and draft genome sequences of six members of the Aquificales.</title>
        <authorList>
            <person name="Reysenbach A.L."/>
            <person name="Hamamura N."/>
            <person name="Podar M."/>
            <person name="Griffiths E."/>
            <person name="Ferreira S."/>
            <person name="Hochstein R."/>
            <person name="Heidelberg J."/>
            <person name="Johnson J."/>
            <person name="Mead D."/>
            <person name="Pohorille A."/>
            <person name="Sarmiento M."/>
            <person name="Schweighofer K."/>
            <person name="Seshadri R."/>
            <person name="Voytek M.A."/>
        </authorList>
    </citation>
    <scope>NUCLEOTIDE SEQUENCE [LARGE SCALE GENOMIC DNA]</scope>
    <source>
        <strain evidence="7">DSM 14350 / EX-H1</strain>
    </source>
</reference>
<evidence type="ECO:0000259" key="4">
    <source>
        <dbReference type="Pfam" id="PF25954"/>
    </source>
</evidence>
<sequence>MSWKGLFIAVTLFVFGLAVGVFTQIGSQIIPVIQSFVETQPAEIQSAKLPESKNKKGILTVEQLFNIDTTVVSHVDLTKRIETYGELVHPETDVRDITFKINGYVEKLYADYTGKYIKKGQPLLTVYSPELVSAQEEFIRAYEYLSQIENADNGILKKTAQDMYEAAYKRLLYWDITPQQIENLKKSKKVMKTLTLYSPYDGWIMEKFVNLGSKVEAGKPVLRIAKHENLWLIAKVYEQDIPFIKKGQKVMIHFESYPDQIYHGVVDYIYPMMDIRNRTVDVRIVIPNPEYKLIPGMYSNIHIDIPLGKLMVLPETAVINTGKKQVVFVQKEKGVFEPVFVKLGRYIDGYYEILSGVGHGTVVANSALFLLDADAQLKGKYQKEGEQKPMKMMHHH</sequence>
<evidence type="ECO:0000259" key="5">
    <source>
        <dbReference type="Pfam" id="PF25975"/>
    </source>
</evidence>
<dbReference type="GO" id="GO:0030288">
    <property type="term" value="C:outer membrane-bounded periplasmic space"/>
    <property type="evidence" value="ECO:0007669"/>
    <property type="project" value="TreeGrafter"/>
</dbReference>
<evidence type="ECO:0000256" key="2">
    <source>
        <dbReference type="ARBA" id="ARBA00022448"/>
    </source>
</evidence>
<comment type="similarity">
    <text evidence="1">Belongs to the membrane fusion protein (MFP) (TC 8.A.1) family.</text>
</comment>
<dbReference type="SUPFAM" id="SSF111369">
    <property type="entry name" value="HlyD-like secretion proteins"/>
    <property type="match status" value="1"/>
</dbReference>
<name>C0QPP4_PERMH</name>
<dbReference type="Proteomes" id="UP000001366">
    <property type="component" value="Chromosome"/>
</dbReference>
<dbReference type="InterPro" id="IPR058649">
    <property type="entry name" value="CzcB_C"/>
</dbReference>
<feature type="domain" description="CzcB-like C-terminal circularly permuted SH3-like" evidence="5">
    <location>
        <begin position="313"/>
        <end position="371"/>
    </location>
</feature>
<dbReference type="eggNOG" id="COG0845">
    <property type="taxonomic scope" value="Bacteria"/>
</dbReference>
<dbReference type="Gene3D" id="2.40.30.170">
    <property type="match status" value="1"/>
</dbReference>
<dbReference type="Gene3D" id="2.40.50.100">
    <property type="match status" value="1"/>
</dbReference>
<dbReference type="AlphaFoldDB" id="C0QPP4"/>
<dbReference type="HOGENOM" id="CLU_018816_13_1_0"/>
<dbReference type="PANTHER" id="PTHR30097">
    <property type="entry name" value="CATION EFFLUX SYSTEM PROTEIN CUSB"/>
    <property type="match status" value="1"/>
</dbReference>
<dbReference type="GO" id="GO:0060003">
    <property type="term" value="P:copper ion export"/>
    <property type="evidence" value="ECO:0007669"/>
    <property type="project" value="TreeGrafter"/>
</dbReference>
<evidence type="ECO:0000259" key="3">
    <source>
        <dbReference type="Pfam" id="PF25919"/>
    </source>
</evidence>
<proteinExistence type="inferred from homology"/>
<dbReference type="EMBL" id="CP001230">
    <property type="protein sequence ID" value="ACO03517.1"/>
    <property type="molecule type" value="Genomic_DNA"/>
</dbReference>
<accession>C0QPP4</accession>
<evidence type="ECO:0000313" key="7">
    <source>
        <dbReference type="Proteomes" id="UP000001366"/>
    </source>
</evidence>
<organism evidence="6 7">
    <name type="scientific">Persephonella marina (strain DSM 14350 / EX-H1)</name>
    <dbReference type="NCBI Taxonomy" id="123214"/>
    <lineage>
        <taxon>Bacteria</taxon>
        <taxon>Pseudomonadati</taxon>
        <taxon>Aquificota</taxon>
        <taxon>Aquificia</taxon>
        <taxon>Aquificales</taxon>
        <taxon>Hydrogenothermaceae</taxon>
        <taxon>Persephonella</taxon>
    </lineage>
</organism>
<dbReference type="Pfam" id="PF25919">
    <property type="entry name" value="BSH_CusB"/>
    <property type="match status" value="1"/>
</dbReference>
<dbReference type="GO" id="GO:0046914">
    <property type="term" value="F:transition metal ion binding"/>
    <property type="evidence" value="ECO:0007669"/>
    <property type="project" value="TreeGrafter"/>
</dbReference>
<dbReference type="InterPro" id="IPR051909">
    <property type="entry name" value="MFP_Cation_Efflux"/>
</dbReference>
<dbReference type="NCBIfam" id="TIGR01730">
    <property type="entry name" value="RND_mfp"/>
    <property type="match status" value="1"/>
</dbReference>
<evidence type="ECO:0000256" key="1">
    <source>
        <dbReference type="ARBA" id="ARBA00009477"/>
    </source>
</evidence>
<dbReference type="RefSeq" id="WP_012675756.1">
    <property type="nucleotide sequence ID" value="NC_012440.1"/>
</dbReference>
<dbReference type="InterPro" id="IPR058790">
    <property type="entry name" value="BSH_CusB"/>
</dbReference>
<feature type="domain" description="CusB-like barrel-sandwich hybrid" evidence="3">
    <location>
        <begin position="99"/>
        <end position="225"/>
    </location>
</feature>
<dbReference type="OrthoDB" id="9765657at2"/>
<dbReference type="GO" id="GO:0016020">
    <property type="term" value="C:membrane"/>
    <property type="evidence" value="ECO:0007669"/>
    <property type="project" value="InterPro"/>
</dbReference>
<dbReference type="PANTHER" id="PTHR30097:SF15">
    <property type="entry name" value="CATION EFFLUX SYSTEM PROTEIN CUSB"/>
    <property type="match status" value="1"/>
</dbReference>
<dbReference type="Gene3D" id="2.40.420.20">
    <property type="match status" value="1"/>
</dbReference>
<feature type="domain" description="CusB-like beta-barrel" evidence="4">
    <location>
        <begin position="230"/>
        <end position="303"/>
    </location>
</feature>
<dbReference type="InterPro" id="IPR006143">
    <property type="entry name" value="RND_pump_MFP"/>
</dbReference>
<dbReference type="KEGG" id="pmx:PERMA_0853"/>